<dbReference type="PANTHER" id="PTHR10668">
    <property type="entry name" value="PHYTOENE DEHYDROGENASE"/>
    <property type="match status" value="1"/>
</dbReference>
<evidence type="ECO:0000256" key="1">
    <source>
        <dbReference type="ARBA" id="ARBA00037217"/>
    </source>
</evidence>
<name>A0A2T5HUV3_9RHOB</name>
<dbReference type="InterPro" id="IPR002937">
    <property type="entry name" value="Amino_oxidase"/>
</dbReference>
<dbReference type="OrthoDB" id="9774675at2"/>
<dbReference type="RefSeq" id="WP_107815305.1">
    <property type="nucleotide sequence ID" value="NZ_QAOH01000002.1"/>
</dbReference>
<feature type="domain" description="Amine oxidase" evidence="4">
    <location>
        <begin position="20"/>
        <end position="348"/>
    </location>
</feature>
<evidence type="ECO:0000256" key="2">
    <source>
        <dbReference type="ARBA" id="ARBA00038825"/>
    </source>
</evidence>
<protein>
    <recommendedName>
        <fullName evidence="3">Pyridine nucleotide-disulfide oxidoreductase domain-containing protein 2</fullName>
    </recommendedName>
</protein>
<dbReference type="GO" id="GO:0016491">
    <property type="term" value="F:oxidoreductase activity"/>
    <property type="evidence" value="ECO:0007669"/>
    <property type="project" value="InterPro"/>
</dbReference>
<dbReference type="InterPro" id="IPR036188">
    <property type="entry name" value="FAD/NAD-bd_sf"/>
</dbReference>
<proteinExistence type="predicted"/>
<comment type="caution">
    <text evidence="5">The sequence shown here is derived from an EMBL/GenBank/DDBJ whole genome shotgun (WGS) entry which is preliminary data.</text>
</comment>
<dbReference type="SUPFAM" id="SSF51905">
    <property type="entry name" value="FAD/NAD(P)-binding domain"/>
    <property type="match status" value="1"/>
</dbReference>
<sequence>MTAPKTTPDIAIIGSGINALTAGAMLAKSGKNVAIFEREDVAGGCMRSETLAEGVTYDPLATTFVLWVTGAAHGVLGEDLARHGVEFCATDTPTGVLLPDGRALTYKMDRATNVAAFNASHPGDGDQLAADLDAFAADAELLFGLMGGDPWSKSTAKLLAKEAWKRKPHGLAATMGGALQPMRGWLETSFASDLNRALWAPWCLHAGLGPEASFSGQMGQVIGFALELAGAPLVKGGAANMVRGLIAIIEEHGGTVTTGAEVAEIVISNGTATGVKLASGEVVKAGKVLASTTPNQLYEKLVPVPERCNDLRKYRYGKGDFQLHYLLNGPVKWKTEGLERVQLLHITPGLDGVSKAGNEAERGMLPEVPTICVGQPSAADPTRAPEGQSVLWLQLPEAPRIVKGDAKGEIDAPADGQWTEALRETYADRIEAILANHIGGFRDQIVTRRAVSPADLEGYNMNLVGGDPYGGACNLEQFFLWRPFAGSKRHDTGVKNLYHIGASTHPGPGLSGGSGFLTAKELGA</sequence>
<reference evidence="5 6" key="1">
    <citation type="submission" date="2018-04" db="EMBL/GenBank/DDBJ databases">
        <title>Genomic Encyclopedia of Archaeal and Bacterial Type Strains, Phase II (KMG-II): from individual species to whole genera.</title>
        <authorList>
            <person name="Goeker M."/>
        </authorList>
    </citation>
    <scope>NUCLEOTIDE SEQUENCE [LARGE SCALE GENOMIC DNA]</scope>
    <source>
        <strain evidence="5 6">DSM 100434</strain>
    </source>
</reference>
<evidence type="ECO:0000313" key="5">
    <source>
        <dbReference type="EMBL" id="PTQ75334.1"/>
    </source>
</evidence>
<organism evidence="5 6">
    <name type="scientific">Celeribacter persicus</name>
    <dbReference type="NCBI Taxonomy" id="1651082"/>
    <lineage>
        <taxon>Bacteria</taxon>
        <taxon>Pseudomonadati</taxon>
        <taxon>Pseudomonadota</taxon>
        <taxon>Alphaproteobacteria</taxon>
        <taxon>Rhodobacterales</taxon>
        <taxon>Roseobacteraceae</taxon>
        <taxon>Celeribacter</taxon>
    </lineage>
</organism>
<comment type="subunit">
    <text evidence="2">Interacts with COX5B; this interaction may contribute to localize PYROXD2 to the inner face of the inner mitochondrial membrane.</text>
</comment>
<evidence type="ECO:0000259" key="4">
    <source>
        <dbReference type="Pfam" id="PF01593"/>
    </source>
</evidence>
<accession>A0A2T5HUV3</accession>
<evidence type="ECO:0000313" key="6">
    <source>
        <dbReference type="Proteomes" id="UP000244077"/>
    </source>
</evidence>
<dbReference type="Gene3D" id="3.50.50.60">
    <property type="entry name" value="FAD/NAD(P)-binding domain"/>
    <property type="match status" value="2"/>
</dbReference>
<dbReference type="PANTHER" id="PTHR10668:SF105">
    <property type="entry name" value="DEHYDROGENASE-RELATED"/>
    <property type="match status" value="1"/>
</dbReference>
<evidence type="ECO:0000256" key="3">
    <source>
        <dbReference type="ARBA" id="ARBA00040298"/>
    </source>
</evidence>
<keyword evidence="6" id="KW-1185">Reference proteome</keyword>
<dbReference type="AlphaFoldDB" id="A0A2T5HUV3"/>
<dbReference type="Proteomes" id="UP000244077">
    <property type="component" value="Unassembled WGS sequence"/>
</dbReference>
<dbReference type="Pfam" id="PF01593">
    <property type="entry name" value="Amino_oxidase"/>
    <property type="match status" value="1"/>
</dbReference>
<gene>
    <name evidence="5" type="ORF">C8N42_102254</name>
</gene>
<dbReference type="EMBL" id="QAOH01000002">
    <property type="protein sequence ID" value="PTQ75334.1"/>
    <property type="molecule type" value="Genomic_DNA"/>
</dbReference>
<comment type="function">
    <text evidence="1">Probable oxidoreductase that may play a role as regulator of mitochondrial function.</text>
</comment>